<feature type="compositionally biased region" description="Polar residues" evidence="1">
    <location>
        <begin position="120"/>
        <end position="131"/>
    </location>
</feature>
<dbReference type="Gene3D" id="1.20.5.170">
    <property type="match status" value="1"/>
</dbReference>
<dbReference type="AlphaFoldDB" id="A0A5J4NVN0"/>
<dbReference type="EMBL" id="QNGE01000832">
    <property type="protein sequence ID" value="KAA3679148.1"/>
    <property type="molecule type" value="Genomic_DNA"/>
</dbReference>
<gene>
    <name evidence="4" type="ORF">DEA37_0007834</name>
</gene>
<feature type="domain" description="BZIP" evidence="3">
    <location>
        <begin position="400"/>
        <end position="464"/>
    </location>
</feature>
<evidence type="ECO:0000313" key="5">
    <source>
        <dbReference type="Proteomes" id="UP000324629"/>
    </source>
</evidence>
<name>A0A5J4NVN0_9TREM</name>
<accession>A0A5J4NVN0</accession>
<evidence type="ECO:0000259" key="3">
    <source>
        <dbReference type="SMART" id="SM00338"/>
    </source>
</evidence>
<proteinExistence type="predicted"/>
<dbReference type="GO" id="GO:0003700">
    <property type="term" value="F:DNA-binding transcription factor activity"/>
    <property type="evidence" value="ECO:0007669"/>
    <property type="project" value="InterPro"/>
</dbReference>
<feature type="non-terminal residue" evidence="4">
    <location>
        <position position="1"/>
    </location>
</feature>
<evidence type="ECO:0000256" key="1">
    <source>
        <dbReference type="SAM" id="MobiDB-lite"/>
    </source>
</evidence>
<evidence type="ECO:0000313" key="4">
    <source>
        <dbReference type="EMBL" id="KAA3679148.1"/>
    </source>
</evidence>
<dbReference type="SUPFAM" id="SSF57959">
    <property type="entry name" value="Leucine zipper domain"/>
    <property type="match status" value="1"/>
</dbReference>
<protein>
    <recommendedName>
        <fullName evidence="3">BZIP domain-containing protein</fullName>
    </recommendedName>
</protein>
<dbReference type="Pfam" id="PF07716">
    <property type="entry name" value="bZIP_2"/>
    <property type="match status" value="1"/>
</dbReference>
<keyword evidence="2" id="KW-0732">Signal</keyword>
<comment type="caution">
    <text evidence="4">The sequence shown here is derived from an EMBL/GenBank/DDBJ whole genome shotgun (WGS) entry which is preliminary data.</text>
</comment>
<dbReference type="InterPro" id="IPR046347">
    <property type="entry name" value="bZIP_sf"/>
</dbReference>
<feature type="region of interest" description="Disordered" evidence="1">
    <location>
        <begin position="106"/>
        <end position="138"/>
    </location>
</feature>
<keyword evidence="5" id="KW-1185">Reference proteome</keyword>
<dbReference type="Proteomes" id="UP000324629">
    <property type="component" value="Unassembled WGS sequence"/>
</dbReference>
<feature type="signal peptide" evidence="2">
    <location>
        <begin position="1"/>
        <end position="19"/>
    </location>
</feature>
<sequence>IRVCVSATVLVITFEALHAIRYHPSLHYFQQILTTTLSNYSNIVNGPLCHEPQCRPAESDKLTRAGASSRSKAVSHGHYGNNGDLLSAQQCPTLYSVLTNAPQIKQQSNESTPPHEHGSFLNSNSESTAVASGSEPDWYTPGSLSPDTCSFPPNSFDITELIELCLPDTLACLSSTTFDFADNCQPNILSESQRSSRSHRTIPARLTYTYQSGRATHPPMISNLPSELSSQTVSGVCGPEQIRLDVNSSVNGSTIPTEEIVLRRRKFELSAKVQSEDSDVPCDLDTEKISSETGLQSANDCSALPACDTVNDRFGEVIDLVLTSSEANSFDLPELTDAFLKFFEKGEVSAELDNYFSKVLQTEGLDSVGSRDSCSVGTDVLSTNSLSGDLLGSFEEVSNGETAKRLERRRRNNEASRRSRVANKARFHQLMQAVERMQTDKHKLWIWLQEVRLAIKEAKQSLTCSLTNLSKDTLRYTHSNTHCSRSLSSKK</sequence>
<dbReference type="SMART" id="SM00338">
    <property type="entry name" value="BRLZ"/>
    <property type="match status" value="1"/>
</dbReference>
<reference evidence="4 5" key="1">
    <citation type="journal article" date="2019" name="Gigascience">
        <title>Whole-genome sequence of the oriental lung fluke Paragonimus westermani.</title>
        <authorList>
            <person name="Oey H."/>
            <person name="Zakrzewski M."/>
            <person name="Narain K."/>
            <person name="Devi K.R."/>
            <person name="Agatsuma T."/>
            <person name="Nawaratna S."/>
            <person name="Gobert G.N."/>
            <person name="Jones M.K."/>
            <person name="Ragan M.A."/>
            <person name="McManus D.P."/>
            <person name="Krause L."/>
        </authorList>
    </citation>
    <scope>NUCLEOTIDE SEQUENCE [LARGE SCALE GENOMIC DNA]</scope>
    <source>
        <strain evidence="4 5">IND2009</strain>
    </source>
</reference>
<dbReference type="InterPro" id="IPR004827">
    <property type="entry name" value="bZIP"/>
</dbReference>
<organism evidence="4 5">
    <name type="scientific">Paragonimus westermani</name>
    <dbReference type="NCBI Taxonomy" id="34504"/>
    <lineage>
        <taxon>Eukaryota</taxon>
        <taxon>Metazoa</taxon>
        <taxon>Spiralia</taxon>
        <taxon>Lophotrochozoa</taxon>
        <taxon>Platyhelminthes</taxon>
        <taxon>Trematoda</taxon>
        <taxon>Digenea</taxon>
        <taxon>Plagiorchiida</taxon>
        <taxon>Troglotremata</taxon>
        <taxon>Troglotrematidae</taxon>
        <taxon>Paragonimus</taxon>
    </lineage>
</organism>
<feature type="chain" id="PRO_5023933843" description="BZIP domain-containing protein" evidence="2">
    <location>
        <begin position="20"/>
        <end position="491"/>
    </location>
</feature>
<evidence type="ECO:0000256" key="2">
    <source>
        <dbReference type="SAM" id="SignalP"/>
    </source>
</evidence>